<dbReference type="Proteomes" id="UP000070516">
    <property type="component" value="Chromosome"/>
</dbReference>
<reference evidence="1 2" key="1">
    <citation type="submission" date="2016-02" db="EMBL/GenBank/DDBJ databases">
        <title>Complete genome sequence of Pseudomonas azotoformans S4.</title>
        <authorList>
            <person name="Fang Y."/>
            <person name="Wu L."/>
            <person name="Feng G."/>
        </authorList>
    </citation>
    <scope>NUCLEOTIDE SEQUENCE [LARGE SCALE GENOMIC DNA]</scope>
    <source>
        <strain evidence="1 2">S4</strain>
    </source>
</reference>
<evidence type="ECO:0008006" key="3">
    <source>
        <dbReference type="Google" id="ProtNLM"/>
    </source>
</evidence>
<evidence type="ECO:0000313" key="2">
    <source>
        <dbReference type="Proteomes" id="UP000070516"/>
    </source>
</evidence>
<accession>A0A127I7K9</accession>
<protein>
    <recommendedName>
        <fullName evidence="3">HEPN domain-containing protein</fullName>
    </recommendedName>
</protein>
<evidence type="ECO:0000313" key="1">
    <source>
        <dbReference type="EMBL" id="AMN82560.1"/>
    </source>
</evidence>
<proteinExistence type="predicted"/>
<dbReference type="RefSeq" id="WP_061449385.1">
    <property type="nucleotide sequence ID" value="NZ_CP014546.1"/>
</dbReference>
<name>A0A127I7K9_PSEAZ</name>
<dbReference type="KEGG" id="pazo:AYR47_31535"/>
<dbReference type="AlphaFoldDB" id="A0A127I7K9"/>
<sequence length="293" mass="32707">MTKTIDKEFVRQRDDELITQDLKLHQRPFYVAMAWMKANGISGDVFDKAMWDPLMAIYHTLYPAGDFSVPAMLKGGVALRDQMYPVRIAIGYGTVSVDLLDYIEISHDELEFIFKQYPEQGWRAFYGVADLWDFAYGVSDLEHGTGDAPQLLANARSSLAATARILAGDIDIDAAVQTICLTAELALKGALAARGWTEAQYRKLSHHLVKLADALIGEVSTAHDDRLRGAIAHFPDYVGTRYASHGMTRIELMVLAMRAQFVAAEALRRVSDRDIAAKLEADPYNLPRPVLWC</sequence>
<organism evidence="1 2">
    <name type="scientific">Pseudomonas azotoformans</name>
    <dbReference type="NCBI Taxonomy" id="47878"/>
    <lineage>
        <taxon>Bacteria</taxon>
        <taxon>Pseudomonadati</taxon>
        <taxon>Pseudomonadota</taxon>
        <taxon>Gammaproteobacteria</taxon>
        <taxon>Pseudomonadales</taxon>
        <taxon>Pseudomonadaceae</taxon>
        <taxon>Pseudomonas</taxon>
    </lineage>
</organism>
<dbReference type="EMBL" id="CP014546">
    <property type="protein sequence ID" value="AMN82560.1"/>
    <property type="molecule type" value="Genomic_DNA"/>
</dbReference>
<gene>
    <name evidence="1" type="ORF">AYR47_31535</name>
</gene>